<dbReference type="AlphaFoldDB" id="A0A5C6C2R5"/>
<gene>
    <name evidence="1" type="ORF">Pla52o_50010</name>
</gene>
<dbReference type="EMBL" id="SJPT01000010">
    <property type="protein sequence ID" value="TWU17786.1"/>
    <property type="molecule type" value="Genomic_DNA"/>
</dbReference>
<comment type="caution">
    <text evidence="1">The sequence shown here is derived from an EMBL/GenBank/DDBJ whole genome shotgun (WGS) entry which is preliminary data.</text>
</comment>
<sequence>MQWRKSLDSASPGSMRLRRPLISSVDDINANDWIDLVITSMPERWRSPDPSGRATVRTSAPKGYQSLIVSARFVRERWSIGWSPQEEMNEQEQTERTEEN</sequence>
<evidence type="ECO:0000313" key="1">
    <source>
        <dbReference type="EMBL" id="TWU17786.1"/>
    </source>
</evidence>
<organism evidence="1 2">
    <name type="scientific">Novipirellula galeiformis</name>
    <dbReference type="NCBI Taxonomy" id="2528004"/>
    <lineage>
        <taxon>Bacteria</taxon>
        <taxon>Pseudomonadati</taxon>
        <taxon>Planctomycetota</taxon>
        <taxon>Planctomycetia</taxon>
        <taxon>Pirellulales</taxon>
        <taxon>Pirellulaceae</taxon>
        <taxon>Novipirellula</taxon>
    </lineage>
</organism>
<name>A0A5C6C2R5_9BACT</name>
<reference evidence="1 2" key="1">
    <citation type="submission" date="2019-02" db="EMBL/GenBank/DDBJ databases">
        <title>Deep-cultivation of Planctomycetes and their phenomic and genomic characterization uncovers novel biology.</title>
        <authorList>
            <person name="Wiegand S."/>
            <person name="Jogler M."/>
            <person name="Boedeker C."/>
            <person name="Pinto D."/>
            <person name="Vollmers J."/>
            <person name="Rivas-Marin E."/>
            <person name="Kohn T."/>
            <person name="Peeters S.H."/>
            <person name="Heuer A."/>
            <person name="Rast P."/>
            <person name="Oberbeckmann S."/>
            <person name="Bunk B."/>
            <person name="Jeske O."/>
            <person name="Meyerdierks A."/>
            <person name="Storesund J.E."/>
            <person name="Kallscheuer N."/>
            <person name="Luecker S."/>
            <person name="Lage O.M."/>
            <person name="Pohl T."/>
            <person name="Merkel B.J."/>
            <person name="Hornburger P."/>
            <person name="Mueller R.-W."/>
            <person name="Bruemmer F."/>
            <person name="Labrenz M."/>
            <person name="Spormann A.M."/>
            <person name="Op Den Camp H."/>
            <person name="Overmann J."/>
            <person name="Amann R."/>
            <person name="Jetten M.S.M."/>
            <person name="Mascher T."/>
            <person name="Medema M.H."/>
            <person name="Devos D.P."/>
            <person name="Kaster A.-K."/>
            <person name="Ovreas L."/>
            <person name="Rohde M."/>
            <person name="Galperin M.Y."/>
            <person name="Jogler C."/>
        </authorList>
    </citation>
    <scope>NUCLEOTIDE SEQUENCE [LARGE SCALE GENOMIC DNA]</scope>
    <source>
        <strain evidence="1 2">Pla52o</strain>
    </source>
</reference>
<proteinExistence type="predicted"/>
<keyword evidence="2" id="KW-1185">Reference proteome</keyword>
<accession>A0A5C6C2R5</accession>
<protein>
    <submittedName>
        <fullName evidence="1">Uncharacterized protein</fullName>
    </submittedName>
</protein>
<dbReference type="Proteomes" id="UP000316304">
    <property type="component" value="Unassembled WGS sequence"/>
</dbReference>
<evidence type="ECO:0000313" key="2">
    <source>
        <dbReference type="Proteomes" id="UP000316304"/>
    </source>
</evidence>